<dbReference type="Gene3D" id="3.40.50.300">
    <property type="entry name" value="P-loop containing nucleotide triphosphate hydrolases"/>
    <property type="match status" value="1"/>
</dbReference>
<dbReference type="OrthoDB" id="9806127at2"/>
<keyword evidence="8 10" id="KW-0472">Membrane</keyword>
<keyword evidence="5" id="KW-0547">Nucleotide-binding</keyword>
<protein>
    <submittedName>
        <fullName evidence="12">ATP-binding cassette, subfamily B</fullName>
    </submittedName>
</protein>
<evidence type="ECO:0000256" key="4">
    <source>
        <dbReference type="ARBA" id="ARBA00022692"/>
    </source>
</evidence>
<dbReference type="PANTHER" id="PTHR24221:SF646">
    <property type="entry name" value="HAEMOLYSIN SECRETION ATP-BINDING PROTEIN"/>
    <property type="match status" value="1"/>
</dbReference>
<reference evidence="12 13" key="1">
    <citation type="submission" date="2016-10" db="EMBL/GenBank/DDBJ databases">
        <authorList>
            <person name="de Groot N.N."/>
        </authorList>
    </citation>
    <scope>NUCLEOTIDE SEQUENCE [LARGE SCALE GENOMIC DNA]</scope>
    <source>
        <strain evidence="12 13">CGMCC 4.2022</strain>
    </source>
</reference>
<dbReference type="GO" id="GO:0016887">
    <property type="term" value="F:ATP hydrolysis activity"/>
    <property type="evidence" value="ECO:0007669"/>
    <property type="project" value="InterPro"/>
</dbReference>
<feature type="transmembrane region" description="Helical" evidence="10">
    <location>
        <begin position="80"/>
        <end position="104"/>
    </location>
</feature>
<feature type="transmembrane region" description="Helical" evidence="10">
    <location>
        <begin position="273"/>
        <end position="297"/>
    </location>
</feature>
<evidence type="ECO:0000256" key="5">
    <source>
        <dbReference type="ARBA" id="ARBA00022741"/>
    </source>
</evidence>
<dbReference type="Gene3D" id="1.20.1560.10">
    <property type="entry name" value="ABC transporter type 1, transmembrane domain"/>
    <property type="match status" value="1"/>
</dbReference>
<dbReference type="GO" id="GO:0034040">
    <property type="term" value="F:ATPase-coupled lipid transmembrane transporter activity"/>
    <property type="evidence" value="ECO:0007669"/>
    <property type="project" value="TreeGrafter"/>
</dbReference>
<dbReference type="GO" id="GO:0005524">
    <property type="term" value="F:ATP binding"/>
    <property type="evidence" value="ECO:0007669"/>
    <property type="project" value="UniProtKB-KW"/>
</dbReference>
<evidence type="ECO:0000256" key="9">
    <source>
        <dbReference type="ARBA" id="ARBA00061644"/>
    </source>
</evidence>
<dbReference type="PROSITE" id="PS00211">
    <property type="entry name" value="ABC_TRANSPORTER_1"/>
    <property type="match status" value="1"/>
</dbReference>
<dbReference type="PROSITE" id="PS50893">
    <property type="entry name" value="ABC_TRANSPORTER_2"/>
    <property type="match status" value="1"/>
</dbReference>
<keyword evidence="6 12" id="KW-0067">ATP-binding</keyword>
<dbReference type="InterPro" id="IPR027417">
    <property type="entry name" value="P-loop_NTPase"/>
</dbReference>
<dbReference type="Proteomes" id="UP000199341">
    <property type="component" value="Unassembled WGS sequence"/>
</dbReference>
<dbReference type="InterPro" id="IPR017871">
    <property type="entry name" value="ABC_transporter-like_CS"/>
</dbReference>
<dbReference type="EMBL" id="FNIE01000004">
    <property type="protein sequence ID" value="SDN47811.1"/>
    <property type="molecule type" value="Genomic_DNA"/>
</dbReference>
<dbReference type="InterPro" id="IPR003593">
    <property type="entry name" value="AAA+_ATPase"/>
</dbReference>
<keyword evidence="13" id="KW-1185">Reference proteome</keyword>
<dbReference type="AlphaFoldDB" id="A0A1H0BQC2"/>
<dbReference type="InterPro" id="IPR039421">
    <property type="entry name" value="Type_1_exporter"/>
</dbReference>
<dbReference type="SUPFAM" id="SSF90123">
    <property type="entry name" value="ABC transporter transmembrane region"/>
    <property type="match status" value="1"/>
</dbReference>
<evidence type="ECO:0000259" key="11">
    <source>
        <dbReference type="PROSITE" id="PS50893"/>
    </source>
</evidence>
<proteinExistence type="inferred from homology"/>
<organism evidence="12 13">
    <name type="scientific">Actinacidiphila guanduensis</name>
    <dbReference type="NCBI Taxonomy" id="310781"/>
    <lineage>
        <taxon>Bacteria</taxon>
        <taxon>Bacillati</taxon>
        <taxon>Actinomycetota</taxon>
        <taxon>Actinomycetes</taxon>
        <taxon>Kitasatosporales</taxon>
        <taxon>Streptomycetaceae</taxon>
        <taxon>Actinacidiphila</taxon>
    </lineage>
</organism>
<dbReference type="Pfam" id="PF00005">
    <property type="entry name" value="ABC_tran"/>
    <property type="match status" value="1"/>
</dbReference>
<feature type="domain" description="ABC transporter" evidence="11">
    <location>
        <begin position="368"/>
        <end position="611"/>
    </location>
</feature>
<name>A0A1H0BQC2_9ACTN</name>
<feature type="transmembrane region" description="Helical" evidence="10">
    <location>
        <begin position="173"/>
        <end position="198"/>
    </location>
</feature>
<evidence type="ECO:0000256" key="3">
    <source>
        <dbReference type="ARBA" id="ARBA00022475"/>
    </source>
</evidence>
<keyword evidence="4 10" id="KW-0812">Transmembrane</keyword>
<keyword evidence="3" id="KW-1003">Cell membrane</keyword>
<evidence type="ECO:0000256" key="8">
    <source>
        <dbReference type="ARBA" id="ARBA00023136"/>
    </source>
</evidence>
<sequence>MPLLRAPASRRPKLPPTLHGILALVRLLPHVDRAKAAFGLLGVLAAAVLPVAGAVVSGLLVGSIGATLRAGLDSPQGRHTLVLLAAAGALVLVQQTLTPVLAALGETLGREVDAELQQRVMAAVGRPEGTAHFTDERVLDALRVVRGLGMTETDRPSQAVAALATVLPAWLRAVAAALVLLAFHWWIGLLWLATWPVVVHFMQREYFRVGQAGGARSGALRRAEYLRDLVLERPAAKEVRIWGLLDWLLERFTAAWREATEPVWRERRPRARVVLGSTGAVVAVNLASYGTLAWAAVHHDVGLGTVAVFTQALALANTYTAFDDNNAYLSFAGASVPRVLSLDATLAAERPPGPRTEHLPPELPAHAIAFEGVRFRYPGTAREALRGVDLRIAAGRSLAVVGDNGAGKSSLVKLLCGLHAPTAGTVRIDGHDLTAIDPAAWRERIGVLFQDFARYHLTAAENIAMGAPRHAGDRDRLREAARRAGALPLIEGLPHGWDTVLSPEYTGGTDLSGGQWQRIALARALFAVDAGARVLILDEPTAALDVRAEAEIYERFLELTEGLTTILISHRFSTVRRAERIVVLEGGAVVEDGRHEELMERGGRYAAMFGLQAARFTGGTPAAGRAAAEAGHA</sequence>
<dbReference type="InterPro" id="IPR003439">
    <property type="entry name" value="ABC_transporter-like_ATP-bd"/>
</dbReference>
<evidence type="ECO:0000313" key="13">
    <source>
        <dbReference type="Proteomes" id="UP000199341"/>
    </source>
</evidence>
<evidence type="ECO:0000256" key="2">
    <source>
        <dbReference type="ARBA" id="ARBA00022448"/>
    </source>
</evidence>
<keyword evidence="7 10" id="KW-1133">Transmembrane helix</keyword>
<dbReference type="GO" id="GO:0005886">
    <property type="term" value="C:plasma membrane"/>
    <property type="evidence" value="ECO:0007669"/>
    <property type="project" value="UniProtKB-SubCell"/>
</dbReference>
<dbReference type="RefSeq" id="WP_143031671.1">
    <property type="nucleotide sequence ID" value="NZ_FNIE01000004.1"/>
</dbReference>
<evidence type="ECO:0000256" key="10">
    <source>
        <dbReference type="SAM" id="Phobius"/>
    </source>
</evidence>
<dbReference type="SMART" id="SM00382">
    <property type="entry name" value="AAA"/>
    <property type="match status" value="1"/>
</dbReference>
<evidence type="ECO:0000256" key="6">
    <source>
        <dbReference type="ARBA" id="ARBA00022840"/>
    </source>
</evidence>
<accession>A0A1H0BQC2</accession>
<dbReference type="FunFam" id="3.40.50.300:FF:000299">
    <property type="entry name" value="ABC transporter ATP-binding protein/permease"/>
    <property type="match status" value="1"/>
</dbReference>
<evidence type="ECO:0000313" key="12">
    <source>
        <dbReference type="EMBL" id="SDN47811.1"/>
    </source>
</evidence>
<dbReference type="STRING" id="310781.SAMN05216259_104265"/>
<keyword evidence="2" id="KW-0813">Transport</keyword>
<feature type="transmembrane region" description="Helical" evidence="10">
    <location>
        <begin position="43"/>
        <end position="68"/>
    </location>
</feature>
<evidence type="ECO:0000256" key="7">
    <source>
        <dbReference type="ARBA" id="ARBA00022989"/>
    </source>
</evidence>
<comment type="similarity">
    <text evidence="9">Belongs to the ABC transporter superfamily. Lipid exporter (TC 3.A.1.106) family.</text>
</comment>
<dbReference type="SUPFAM" id="SSF52540">
    <property type="entry name" value="P-loop containing nucleoside triphosphate hydrolases"/>
    <property type="match status" value="1"/>
</dbReference>
<dbReference type="InterPro" id="IPR036640">
    <property type="entry name" value="ABC1_TM_sf"/>
</dbReference>
<evidence type="ECO:0000256" key="1">
    <source>
        <dbReference type="ARBA" id="ARBA00004651"/>
    </source>
</evidence>
<dbReference type="PANTHER" id="PTHR24221">
    <property type="entry name" value="ATP-BINDING CASSETTE SUB-FAMILY B"/>
    <property type="match status" value="1"/>
</dbReference>
<comment type="subcellular location">
    <subcellularLocation>
        <location evidence="1">Cell membrane</location>
        <topology evidence="1">Multi-pass membrane protein</topology>
    </subcellularLocation>
</comment>
<gene>
    <name evidence="12" type="ORF">SAMN05216259_104265</name>
</gene>